<dbReference type="EMBL" id="CP021983">
    <property type="protein sequence ID" value="ASC69520.1"/>
    <property type="molecule type" value="Genomic_DNA"/>
</dbReference>
<dbReference type="InterPro" id="IPR000157">
    <property type="entry name" value="TIR_dom"/>
</dbReference>
<accession>A0A1Z3HGX3</accession>
<dbReference type="PANTHER" id="PTHR19879:SF9">
    <property type="entry name" value="TRANSCRIPTION INITIATION FACTOR TFIID SUBUNIT 5"/>
    <property type="match status" value="1"/>
</dbReference>
<name>A0A1Z3HGX3_9CYAN</name>
<evidence type="ECO:0000256" key="1">
    <source>
        <dbReference type="PROSITE-ProRule" id="PRU00221"/>
    </source>
</evidence>
<evidence type="ECO:0000313" key="5">
    <source>
        <dbReference type="Proteomes" id="UP000191901"/>
    </source>
</evidence>
<keyword evidence="2" id="KW-1133">Transmembrane helix</keyword>
<reference evidence="4 5" key="1">
    <citation type="journal article" date="2016" name="Biochim. Biophys. Acta">
        <title>Characterization of red-shifted phycobilisomes isolated from the chlorophyll f-containing cyanobacterium Halomicronema hongdechloris.</title>
        <authorList>
            <person name="Li Y."/>
            <person name="Lin Y."/>
            <person name="Garvey C.J."/>
            <person name="Birch D."/>
            <person name="Corkery R.W."/>
            <person name="Loughlin P.C."/>
            <person name="Scheer H."/>
            <person name="Willows R.D."/>
            <person name="Chen M."/>
        </authorList>
    </citation>
    <scope>NUCLEOTIDE SEQUENCE [LARGE SCALE GENOMIC DNA]</scope>
    <source>
        <strain evidence="4 5">C2206</strain>
    </source>
</reference>
<protein>
    <submittedName>
        <fullName evidence="4">WD-40 repeat protein</fullName>
    </submittedName>
</protein>
<evidence type="ECO:0000256" key="2">
    <source>
        <dbReference type="SAM" id="Phobius"/>
    </source>
</evidence>
<dbReference type="STRING" id="1641165.XM38_21630"/>
<dbReference type="PROSITE" id="PS50294">
    <property type="entry name" value="WD_REPEATS_REGION"/>
    <property type="match status" value="3"/>
</dbReference>
<feature type="repeat" description="WD" evidence="1">
    <location>
        <begin position="359"/>
        <end position="400"/>
    </location>
</feature>
<dbReference type="Pfam" id="PF13676">
    <property type="entry name" value="TIR_2"/>
    <property type="match status" value="1"/>
</dbReference>
<keyword evidence="1" id="KW-0853">WD repeat</keyword>
<keyword evidence="2" id="KW-0472">Membrane</keyword>
<dbReference type="Gene3D" id="3.40.50.10140">
    <property type="entry name" value="Toll/interleukin-1 receptor homology (TIR) domain"/>
    <property type="match status" value="1"/>
</dbReference>
<dbReference type="PROSITE" id="PS50082">
    <property type="entry name" value="WD_REPEATS_2"/>
    <property type="match status" value="4"/>
</dbReference>
<dbReference type="CDD" id="cd00200">
    <property type="entry name" value="WD40"/>
    <property type="match status" value="1"/>
</dbReference>
<dbReference type="SMART" id="SM00255">
    <property type="entry name" value="TIR"/>
    <property type="match status" value="1"/>
</dbReference>
<dbReference type="PANTHER" id="PTHR19879">
    <property type="entry name" value="TRANSCRIPTION INITIATION FACTOR TFIID"/>
    <property type="match status" value="1"/>
</dbReference>
<sequence length="593" mass="66370">MTDVFISYSRKDKEFVQILNRALVESKYDAWVDWEDIPLTADWWAEIQAGIEAADTFIFIISPHSIASTVCRQEIDHAIEHNKRLVPIVRQEGFDMASVHPAISRTNWLFFQEEHDFKLAFQSLVNTLNTDLVHIKAHTRLLVRALEWEKKHRQDDYLLRGGDLAEAERWLTEAWQEDHTPLPTQQHQTYITKSAEVEAANGRLVAAGERAKHMVRFGSIVLGVTLCVATAVSILTIQASRKLQKANLKLEEAKVATYLERESNYALSKFETAPLDALLSAMENGLELKALVDDNRPLEDYPTTQPLVVLKTILDNIQERNKVNAHTSTVWSMDVSDDGSLDDATVRLWNREGKEIAMLRDSSRLVSSAVFHPNGQALLVTAFDPVARLWDLSSHLTVELKGHEDVIWDSDISPDGETMVTGGNDGVMRLWTKSGTLIANVQGHQDAIWAIKFSHDGKAIATASDDGTTRLWGSTGTLLTELRGHKEGVTSVNFSPDDRYVVTAAGDGTIRLWNRLGQQLAEFRDDQGTGAIVSFDAEGNRIIAVSQTGTVRMLPVEHLSLAEVLDRGCEWLQDYLARPALHPREQVLCELSP</sequence>
<dbReference type="SUPFAM" id="SSF52200">
    <property type="entry name" value="Toll/Interleukin receptor TIR domain"/>
    <property type="match status" value="1"/>
</dbReference>
<dbReference type="AlphaFoldDB" id="A0A1Z3HGX3"/>
<dbReference type="InterPro" id="IPR035897">
    <property type="entry name" value="Toll_tir_struct_dom_sf"/>
</dbReference>
<dbReference type="InterPro" id="IPR015943">
    <property type="entry name" value="WD40/YVTN_repeat-like_dom_sf"/>
</dbReference>
<gene>
    <name evidence="4" type="ORF">XM38_004470</name>
</gene>
<dbReference type="RefSeq" id="WP_080812595.1">
    <property type="nucleotide sequence ID" value="NZ_CP021983.2"/>
</dbReference>
<dbReference type="InterPro" id="IPR036322">
    <property type="entry name" value="WD40_repeat_dom_sf"/>
</dbReference>
<dbReference type="SUPFAM" id="SSF50978">
    <property type="entry name" value="WD40 repeat-like"/>
    <property type="match status" value="1"/>
</dbReference>
<organism evidence="4 5">
    <name type="scientific">Halomicronema hongdechloris C2206</name>
    <dbReference type="NCBI Taxonomy" id="1641165"/>
    <lineage>
        <taxon>Bacteria</taxon>
        <taxon>Bacillati</taxon>
        <taxon>Cyanobacteriota</taxon>
        <taxon>Cyanophyceae</taxon>
        <taxon>Nodosilineales</taxon>
        <taxon>Nodosilineaceae</taxon>
        <taxon>Halomicronema</taxon>
    </lineage>
</organism>
<dbReference type="Gene3D" id="2.130.10.10">
    <property type="entry name" value="YVTN repeat-like/Quinoprotein amine dehydrogenase"/>
    <property type="match status" value="1"/>
</dbReference>
<feature type="repeat" description="WD" evidence="1">
    <location>
        <begin position="482"/>
        <end position="514"/>
    </location>
</feature>
<dbReference type="InterPro" id="IPR001680">
    <property type="entry name" value="WD40_rpt"/>
</dbReference>
<dbReference type="PROSITE" id="PS50104">
    <property type="entry name" value="TIR"/>
    <property type="match status" value="1"/>
</dbReference>
<proteinExistence type="predicted"/>
<dbReference type="OrthoDB" id="440879at2"/>
<keyword evidence="2" id="KW-0812">Transmembrane</keyword>
<dbReference type="KEGG" id="hhg:XM38_004470"/>
<dbReference type="GO" id="GO:0007165">
    <property type="term" value="P:signal transduction"/>
    <property type="evidence" value="ECO:0007669"/>
    <property type="project" value="InterPro"/>
</dbReference>
<keyword evidence="5" id="KW-1185">Reference proteome</keyword>
<feature type="repeat" description="WD" evidence="1">
    <location>
        <begin position="441"/>
        <end position="472"/>
    </location>
</feature>
<feature type="domain" description="TIR" evidence="3">
    <location>
        <begin position="1"/>
        <end position="123"/>
    </location>
</feature>
<evidence type="ECO:0000313" key="4">
    <source>
        <dbReference type="EMBL" id="ASC69520.1"/>
    </source>
</evidence>
<dbReference type="Pfam" id="PF00400">
    <property type="entry name" value="WD40"/>
    <property type="match status" value="4"/>
</dbReference>
<dbReference type="SMART" id="SM00320">
    <property type="entry name" value="WD40"/>
    <property type="match status" value="6"/>
</dbReference>
<evidence type="ECO:0000259" key="3">
    <source>
        <dbReference type="PROSITE" id="PS50104"/>
    </source>
</evidence>
<feature type="transmembrane region" description="Helical" evidence="2">
    <location>
        <begin position="217"/>
        <end position="237"/>
    </location>
</feature>
<feature type="repeat" description="WD" evidence="1">
    <location>
        <begin position="400"/>
        <end position="431"/>
    </location>
</feature>
<dbReference type="Proteomes" id="UP000191901">
    <property type="component" value="Chromosome"/>
</dbReference>